<dbReference type="EC" id="2.7.1.170" evidence="1"/>
<dbReference type="HAMAP" id="MF_01270">
    <property type="entry name" value="AnhMurNAc_kinase"/>
    <property type="match status" value="1"/>
</dbReference>
<reference evidence="2 3" key="1">
    <citation type="submission" date="2014-09" db="EMBL/GenBank/DDBJ databases">
        <authorList>
            <person name="Grob C."/>
            <person name="Taubert M."/>
            <person name="Howat A.M."/>
            <person name="Burns O.J."/>
            <person name="Dixon J.L."/>
            <person name="Chen Y."/>
            <person name="Murrell J.C."/>
        </authorList>
    </citation>
    <scope>NUCLEOTIDE SEQUENCE [LARGE SCALE GENOMIC DNA]</scope>
    <source>
        <strain evidence="2">L4</strain>
    </source>
</reference>
<dbReference type="EMBL" id="JRQD01000006">
    <property type="protein sequence ID" value="KGM05945.1"/>
    <property type="molecule type" value="Genomic_DNA"/>
</dbReference>
<dbReference type="UniPathway" id="UPA00343"/>
<dbReference type="Gene3D" id="3.30.420.40">
    <property type="match status" value="2"/>
</dbReference>
<dbReference type="AlphaFoldDB" id="A0A0A0BDK0"/>
<dbReference type="GO" id="GO:0009254">
    <property type="term" value="P:peptidoglycan turnover"/>
    <property type="evidence" value="ECO:0007669"/>
    <property type="project" value="UniProtKB-UniRule"/>
</dbReference>
<dbReference type="InterPro" id="IPR005338">
    <property type="entry name" value="Anhydro_N_Ac-Mur_kinase"/>
</dbReference>
<comment type="pathway">
    <text evidence="1">Amino-sugar metabolism; 1,6-anhydro-N-acetylmuramate degradation.</text>
</comment>
<comment type="function">
    <text evidence="1">Catalyzes the specific phosphorylation of 1,6-anhydro-N-acetylmuramic acid (anhMurNAc) with the simultaneous cleavage of the 1,6-anhydro ring, generating MurNAc-6-P. Is required for the utilization of anhMurNAc either imported from the medium or derived from its own cell wall murein, and thus plays a role in cell wall recycling.</text>
</comment>
<comment type="similarity">
    <text evidence="1">Belongs to the anhydro-N-acetylmuramic acid kinase family.</text>
</comment>
<dbReference type="GO" id="GO:0016301">
    <property type="term" value="F:kinase activity"/>
    <property type="evidence" value="ECO:0007669"/>
    <property type="project" value="UniProtKB-KW"/>
</dbReference>
<dbReference type="NCBIfam" id="NF007148">
    <property type="entry name" value="PRK09585.3-2"/>
    <property type="match status" value="1"/>
</dbReference>
<evidence type="ECO:0000256" key="1">
    <source>
        <dbReference type="HAMAP-Rule" id="MF_01270"/>
    </source>
</evidence>
<comment type="pathway">
    <text evidence="1">Cell wall biogenesis; peptidoglycan recycling.</text>
</comment>
<sequence length="373" mass="40391">MSLYIGVMSGTSLDGIDIAIVDINDNQILLRAAETYPFSPSLRKDLYSLINTGRAHLQQLGQVDMALGHAYSEAILQLLAETNIAPTDIKAIGCHGQTIYHAPDAAYPFSMQIGCASVIAELTGITTIADFRQRDMVLGGQGAPLVPAFHQALFHNPDEDTVIANIGGISNITILPADKRQPVLGFDTGPGNVLLDQWYQQHHRAMYDENGRWARDGKVDTELLNLLLADPFFMQPLPKSTGREHFNLTWLTNALVAFDKPIKAESIQKTLLQLTVRSIADAVKQYAGNASSLFVCGGGAHNAVLMQSLRDELTDIKVSNTTDLGLAPDWVEACAFAWLGMQTLHHQSGNLPAVTGARKPTILGAIYSSSEAS</sequence>
<dbReference type="PANTHER" id="PTHR30605:SF0">
    <property type="entry name" value="ANHYDRO-N-ACETYLMURAMIC ACID KINASE"/>
    <property type="match status" value="1"/>
</dbReference>
<feature type="binding site" evidence="1">
    <location>
        <begin position="10"/>
        <end position="17"/>
    </location>
    <ligand>
        <name>ATP</name>
        <dbReference type="ChEBI" id="CHEBI:30616"/>
    </ligand>
</feature>
<evidence type="ECO:0000313" key="3">
    <source>
        <dbReference type="Proteomes" id="UP000029999"/>
    </source>
</evidence>
<evidence type="ECO:0000313" key="2">
    <source>
        <dbReference type="EMBL" id="KGM05945.1"/>
    </source>
</evidence>
<dbReference type="NCBIfam" id="NF007139">
    <property type="entry name" value="PRK09585.1-3"/>
    <property type="match status" value="1"/>
</dbReference>
<keyword evidence="1 2" id="KW-0808">Transferase</keyword>
<dbReference type="InterPro" id="IPR043129">
    <property type="entry name" value="ATPase_NBD"/>
</dbReference>
<protein>
    <recommendedName>
        <fullName evidence="1">Anhydro-N-acetylmuramic acid kinase</fullName>
        <ecNumber evidence="1">2.7.1.170</ecNumber>
    </recommendedName>
    <alternativeName>
        <fullName evidence="1">AnhMurNAc kinase</fullName>
    </alternativeName>
</protein>
<keyword evidence="1" id="KW-0119">Carbohydrate metabolism</keyword>
<keyword evidence="1 2" id="KW-0418">Kinase</keyword>
<comment type="catalytic activity">
    <reaction evidence="1">
        <text>1,6-anhydro-N-acetyl-beta-muramate + ATP + H2O = N-acetyl-D-muramate 6-phosphate + ADP + H(+)</text>
        <dbReference type="Rhea" id="RHEA:24952"/>
        <dbReference type="ChEBI" id="CHEBI:15377"/>
        <dbReference type="ChEBI" id="CHEBI:15378"/>
        <dbReference type="ChEBI" id="CHEBI:30616"/>
        <dbReference type="ChEBI" id="CHEBI:58690"/>
        <dbReference type="ChEBI" id="CHEBI:58722"/>
        <dbReference type="ChEBI" id="CHEBI:456216"/>
        <dbReference type="EC" id="2.7.1.170"/>
    </reaction>
</comment>
<accession>A0A0A0BDK0</accession>
<dbReference type="Proteomes" id="UP000029999">
    <property type="component" value="Unassembled WGS sequence"/>
</dbReference>
<proteinExistence type="inferred from homology"/>
<dbReference type="GO" id="GO:0097175">
    <property type="term" value="P:1,6-anhydro-N-acetyl-beta-muramic acid catabolic process"/>
    <property type="evidence" value="ECO:0007669"/>
    <property type="project" value="UniProtKB-UniRule"/>
</dbReference>
<gene>
    <name evidence="1" type="primary">anmK</name>
    <name evidence="2" type="ORF">LP43_2257</name>
</gene>
<keyword evidence="1" id="KW-0067">ATP-binding</keyword>
<dbReference type="UniPathway" id="UPA00544"/>
<keyword evidence="1" id="KW-0547">Nucleotide-binding</keyword>
<dbReference type="SUPFAM" id="SSF53067">
    <property type="entry name" value="Actin-like ATPase domain"/>
    <property type="match status" value="1"/>
</dbReference>
<dbReference type="Pfam" id="PF03702">
    <property type="entry name" value="AnmK"/>
    <property type="match status" value="1"/>
</dbReference>
<dbReference type="GO" id="GO:0005524">
    <property type="term" value="F:ATP binding"/>
    <property type="evidence" value="ECO:0007669"/>
    <property type="project" value="UniProtKB-UniRule"/>
</dbReference>
<dbReference type="GO" id="GO:0016773">
    <property type="term" value="F:phosphotransferase activity, alcohol group as acceptor"/>
    <property type="evidence" value="ECO:0007669"/>
    <property type="project" value="UniProtKB-UniRule"/>
</dbReference>
<comment type="caution">
    <text evidence="2">The sequence shown here is derived from an EMBL/GenBank/DDBJ whole genome shotgun (WGS) entry which is preliminary data.</text>
</comment>
<dbReference type="CDD" id="cd24050">
    <property type="entry name" value="ASKHA_NBD_ANMK"/>
    <property type="match status" value="1"/>
</dbReference>
<dbReference type="PANTHER" id="PTHR30605">
    <property type="entry name" value="ANHYDRO-N-ACETYLMURAMIC ACID KINASE"/>
    <property type="match status" value="1"/>
</dbReference>
<organism evidence="2 3">
    <name type="scientific">Methylophaga thiooxydans</name>
    <dbReference type="NCBI Taxonomy" id="392484"/>
    <lineage>
        <taxon>Bacteria</taxon>
        <taxon>Pseudomonadati</taxon>
        <taxon>Pseudomonadota</taxon>
        <taxon>Gammaproteobacteria</taxon>
        <taxon>Thiotrichales</taxon>
        <taxon>Piscirickettsiaceae</taxon>
        <taxon>Methylophaga</taxon>
    </lineage>
</organism>
<dbReference type="STRING" id="392484.LP43_2257"/>
<dbReference type="RefSeq" id="WP_036315369.1">
    <property type="nucleotide sequence ID" value="NZ_JRQD01000006.1"/>
</dbReference>
<name>A0A0A0BDK0_9GAMM</name>
<dbReference type="GO" id="GO:0006040">
    <property type="term" value="P:amino sugar metabolic process"/>
    <property type="evidence" value="ECO:0007669"/>
    <property type="project" value="InterPro"/>
</dbReference>